<dbReference type="RefSeq" id="XP_014681161.1">
    <property type="nucleotide sequence ID" value="XM_014825675.1"/>
</dbReference>
<dbReference type="GeneID" id="106821039"/>
<evidence type="ECO:0000313" key="3">
    <source>
        <dbReference type="RefSeq" id="XP_014681161.1"/>
    </source>
</evidence>
<gene>
    <name evidence="3" type="primary">LOC106821039</name>
</gene>
<dbReference type="PANTHER" id="PTHR12356">
    <property type="entry name" value="NUCLEAR MOVEMENT PROTEIN NUDC"/>
    <property type="match status" value="1"/>
</dbReference>
<protein>
    <submittedName>
        <fullName evidence="3">NudC domain-containing protein 2-like</fullName>
    </submittedName>
</protein>
<dbReference type="SUPFAM" id="SSF49764">
    <property type="entry name" value="HSP20-like chaperones"/>
    <property type="match status" value="1"/>
</dbReference>
<dbReference type="InterPro" id="IPR008978">
    <property type="entry name" value="HSP20-like_chaperone"/>
</dbReference>
<dbReference type="Proteomes" id="UP000695022">
    <property type="component" value="Unplaced"/>
</dbReference>
<sequence>MAHFDEHSGIIEVRTPWGHWWQTLEEVYIEVNVAEGTRGKEVKVIFTTRSLKCEVRGEVVFEGALYGPVIADDSTWTIEDRRLVRIMLAKCPNVKESTVKTCWRSLLKDCYEADPFTYDKMEQKLTLQRFQLENPGMNFSNAKVTGNYQDGGPVLPDY</sequence>
<name>A0ABM1F9P0_PRICU</name>
<dbReference type="PANTHER" id="PTHR12356:SF18">
    <property type="entry name" value="NUDC DOMAIN-CONTAINING PROTEIN 2"/>
    <property type="match status" value="1"/>
</dbReference>
<reference evidence="3" key="1">
    <citation type="submission" date="2025-08" db="UniProtKB">
        <authorList>
            <consortium name="RefSeq"/>
        </authorList>
    </citation>
    <scope>IDENTIFICATION</scope>
</reference>
<evidence type="ECO:0000313" key="2">
    <source>
        <dbReference type="Proteomes" id="UP000695022"/>
    </source>
</evidence>
<accession>A0ABM1F9P0</accession>
<dbReference type="InterPro" id="IPR007052">
    <property type="entry name" value="CS_dom"/>
</dbReference>
<dbReference type="Gene3D" id="2.60.40.790">
    <property type="match status" value="1"/>
</dbReference>
<dbReference type="InterPro" id="IPR037898">
    <property type="entry name" value="NudC_fam"/>
</dbReference>
<evidence type="ECO:0000259" key="1">
    <source>
        <dbReference type="PROSITE" id="PS51203"/>
    </source>
</evidence>
<keyword evidence="2" id="KW-1185">Reference proteome</keyword>
<feature type="domain" description="CS" evidence="1">
    <location>
        <begin position="13"/>
        <end position="107"/>
    </location>
</feature>
<dbReference type="Gene3D" id="1.20.5.740">
    <property type="entry name" value="Single helix bin"/>
    <property type="match status" value="1"/>
</dbReference>
<dbReference type="Pfam" id="PF04969">
    <property type="entry name" value="CS"/>
    <property type="match status" value="1"/>
</dbReference>
<organism evidence="2 3">
    <name type="scientific">Priapulus caudatus</name>
    <name type="common">Priapulid worm</name>
    <dbReference type="NCBI Taxonomy" id="37621"/>
    <lineage>
        <taxon>Eukaryota</taxon>
        <taxon>Metazoa</taxon>
        <taxon>Ecdysozoa</taxon>
        <taxon>Scalidophora</taxon>
        <taxon>Priapulida</taxon>
        <taxon>Priapulimorpha</taxon>
        <taxon>Priapulimorphida</taxon>
        <taxon>Priapulidae</taxon>
        <taxon>Priapulus</taxon>
    </lineage>
</organism>
<proteinExistence type="predicted"/>
<dbReference type="PROSITE" id="PS51203">
    <property type="entry name" value="CS"/>
    <property type="match status" value="1"/>
</dbReference>